<evidence type="ECO:0000256" key="7">
    <source>
        <dbReference type="ARBA" id="ARBA00023002"/>
    </source>
</evidence>
<comment type="catalytic activity">
    <reaction evidence="9">
        <text>L-ectoine + 2-oxoglutarate + O2 = 5-hydroxyectoine + succinate + CO2</text>
        <dbReference type="Rhea" id="RHEA:45740"/>
        <dbReference type="ChEBI" id="CHEBI:15379"/>
        <dbReference type="ChEBI" id="CHEBI:16526"/>
        <dbReference type="ChEBI" id="CHEBI:16810"/>
        <dbReference type="ChEBI" id="CHEBI:30031"/>
        <dbReference type="ChEBI" id="CHEBI:58515"/>
        <dbReference type="ChEBI" id="CHEBI:85413"/>
        <dbReference type="EC" id="1.14.11.55"/>
    </reaction>
</comment>
<comment type="subunit">
    <text evidence="4">Homodimer.</text>
</comment>
<keyword evidence="7 11" id="KW-0560">Oxidoreductase</keyword>
<dbReference type="NCBIfam" id="TIGR02408">
    <property type="entry name" value="ectoine_ThpD"/>
    <property type="match status" value="1"/>
</dbReference>
<organism evidence="11">
    <name type="scientific">Leptospirillum ferriphilum</name>
    <dbReference type="NCBI Taxonomy" id="178606"/>
    <lineage>
        <taxon>Bacteria</taxon>
        <taxon>Pseudomonadati</taxon>
        <taxon>Nitrospirota</taxon>
        <taxon>Nitrospiria</taxon>
        <taxon>Nitrospirales</taxon>
        <taxon>Nitrospiraceae</taxon>
        <taxon>Leptospirillum</taxon>
    </lineage>
</organism>
<comment type="caution">
    <text evidence="11">The sequence shown here is derived from an EMBL/GenBank/DDBJ whole genome shotgun (WGS) entry which is preliminary data.</text>
</comment>
<gene>
    <name evidence="11" type="primary">thpD</name>
    <name evidence="11" type="ORF">ENX03_09685</name>
</gene>
<dbReference type="GO" id="GO:0005506">
    <property type="term" value="F:iron ion binding"/>
    <property type="evidence" value="ECO:0007669"/>
    <property type="project" value="UniProtKB-ARBA"/>
</dbReference>
<keyword evidence="5" id="KW-0479">Metal-binding</keyword>
<proteinExistence type="inferred from homology"/>
<comment type="function">
    <text evidence="2">Involved in the biosynthesis of 5-hydroxyectoine, called compatible solute, which helps organisms to survive extreme osmotic stress by acting as a highly soluble organic osmolyte. Catalyzes the 2-oxoglutarate-dependent selective hydroxylation of L-ectoine to yield (4S,5S)-5-hydroxyectoine.</text>
</comment>
<comment type="similarity">
    <text evidence="3">Belongs to the PhyH family. EctD subfamily.</text>
</comment>
<evidence type="ECO:0000256" key="4">
    <source>
        <dbReference type="ARBA" id="ARBA00011738"/>
    </source>
</evidence>
<dbReference type="EMBL" id="DTMM01000209">
    <property type="protein sequence ID" value="HFT94177.1"/>
    <property type="molecule type" value="Genomic_DNA"/>
</dbReference>
<evidence type="ECO:0000313" key="11">
    <source>
        <dbReference type="EMBL" id="HFT94177.1"/>
    </source>
</evidence>
<dbReference type="AlphaFoldDB" id="A0A7C3R5Q9"/>
<evidence type="ECO:0000256" key="2">
    <source>
        <dbReference type="ARBA" id="ARBA00004063"/>
    </source>
</evidence>
<dbReference type="InterPro" id="IPR012774">
    <property type="entry name" value="EctD"/>
</dbReference>
<dbReference type="SUPFAM" id="SSF51197">
    <property type="entry name" value="Clavaminate synthase-like"/>
    <property type="match status" value="1"/>
</dbReference>
<dbReference type="PANTHER" id="PTHR20883">
    <property type="entry name" value="PHYTANOYL-COA DIOXYGENASE DOMAIN CONTAINING 1"/>
    <property type="match status" value="1"/>
</dbReference>
<dbReference type="Pfam" id="PF05721">
    <property type="entry name" value="PhyH"/>
    <property type="match status" value="1"/>
</dbReference>
<evidence type="ECO:0000256" key="3">
    <source>
        <dbReference type="ARBA" id="ARBA00007851"/>
    </source>
</evidence>
<keyword evidence="8" id="KW-0408">Iron</keyword>
<evidence type="ECO:0000256" key="5">
    <source>
        <dbReference type="ARBA" id="ARBA00022723"/>
    </source>
</evidence>
<evidence type="ECO:0000256" key="6">
    <source>
        <dbReference type="ARBA" id="ARBA00022964"/>
    </source>
</evidence>
<comment type="cofactor">
    <cofactor evidence="1">
        <name>Fe(2+)</name>
        <dbReference type="ChEBI" id="CHEBI:29033"/>
    </cofactor>
</comment>
<dbReference type="PANTHER" id="PTHR20883:SF48">
    <property type="entry name" value="ECTOINE DIOXYGENASE"/>
    <property type="match status" value="1"/>
</dbReference>
<evidence type="ECO:0000256" key="10">
    <source>
        <dbReference type="NCBIfam" id="TIGR02408"/>
    </source>
</evidence>
<keyword evidence="6" id="KW-0223">Dioxygenase</keyword>
<accession>A0A7C3R5Q9</accession>
<dbReference type="Gene3D" id="2.60.120.620">
    <property type="entry name" value="q2cbj1_9rhob like domain"/>
    <property type="match status" value="1"/>
</dbReference>
<reference evidence="11" key="1">
    <citation type="journal article" date="2020" name="mSystems">
        <title>Genome- and Community-Level Interaction Insights into Carbon Utilization and Element Cycling Functions of Hydrothermarchaeota in Hydrothermal Sediment.</title>
        <authorList>
            <person name="Zhou Z."/>
            <person name="Liu Y."/>
            <person name="Xu W."/>
            <person name="Pan J."/>
            <person name="Luo Z.H."/>
            <person name="Li M."/>
        </authorList>
    </citation>
    <scope>NUCLEOTIDE SEQUENCE [LARGE SCALE GENOMIC DNA]</scope>
    <source>
        <strain evidence="11">SpSt-902</strain>
    </source>
</reference>
<protein>
    <recommendedName>
        <fullName evidence="10">Ectoine hydroxylase</fullName>
        <ecNumber evidence="10">1.14.11.55</ecNumber>
    </recommendedName>
</protein>
<sequence>MPAKMLDLYPTRHTDKPEWQKRLDPVVHSDELSGSPVPHEKVEGFRQKGYMVLPGLYQEAEVAVFRAEIDRLRADPLTRSSEKTIREPGSESVRSVFAIHRDNPLFARVARDERIAGIARFLLGGDIYIHQSRLNFKPGFTGKEFYWHSDFETWHAEDGMPRMRAVSCSILLTTNNVYNGPLMLIPRSHRHFIPCVGETPENHYRESLKKQEYGVPDHKSLEELTDRYGIETVTGPPGTAVFFDSNIMHGSNSNITPMPRVNLFYVFNQTGNIPEDFLRSRSPRPDFVAERTIFEPLVIQRERFI</sequence>
<dbReference type="GO" id="GO:0016706">
    <property type="term" value="F:2-oxoglutarate-dependent dioxygenase activity"/>
    <property type="evidence" value="ECO:0007669"/>
    <property type="project" value="InterPro"/>
</dbReference>
<dbReference type="InterPro" id="IPR008775">
    <property type="entry name" value="Phytyl_CoA_dOase-like"/>
</dbReference>
<evidence type="ECO:0000256" key="9">
    <source>
        <dbReference type="ARBA" id="ARBA00049228"/>
    </source>
</evidence>
<dbReference type="EC" id="1.14.11.55" evidence="10"/>
<name>A0A7C3R5Q9_9BACT</name>
<evidence type="ECO:0000256" key="1">
    <source>
        <dbReference type="ARBA" id="ARBA00001954"/>
    </source>
</evidence>
<evidence type="ECO:0000256" key="8">
    <source>
        <dbReference type="ARBA" id="ARBA00023004"/>
    </source>
</evidence>